<proteinExistence type="predicted"/>
<name>A0ABQ4WEQ8_9ASTR</name>
<dbReference type="Proteomes" id="UP001151760">
    <property type="component" value="Unassembled WGS sequence"/>
</dbReference>
<keyword evidence="3" id="KW-1185">Reference proteome</keyword>
<comment type="caution">
    <text evidence="2">The sequence shown here is derived from an EMBL/GenBank/DDBJ whole genome shotgun (WGS) entry which is preliminary data.</text>
</comment>
<evidence type="ECO:0000313" key="2">
    <source>
        <dbReference type="EMBL" id="GJS51327.1"/>
    </source>
</evidence>
<accession>A0ABQ4WEQ8</accession>
<reference evidence="2" key="2">
    <citation type="submission" date="2022-01" db="EMBL/GenBank/DDBJ databases">
        <authorList>
            <person name="Yamashiro T."/>
            <person name="Shiraishi A."/>
            <person name="Satake H."/>
            <person name="Nakayama K."/>
        </authorList>
    </citation>
    <scope>NUCLEOTIDE SEQUENCE</scope>
</reference>
<reference evidence="2" key="1">
    <citation type="journal article" date="2022" name="Int. J. Mol. Sci.">
        <title>Draft Genome of Tanacetum Coccineum: Genomic Comparison of Closely Related Tanacetum-Family Plants.</title>
        <authorList>
            <person name="Yamashiro T."/>
            <person name="Shiraishi A."/>
            <person name="Nakayama K."/>
            <person name="Satake H."/>
        </authorList>
    </citation>
    <scope>NUCLEOTIDE SEQUENCE</scope>
</reference>
<organism evidence="2 3">
    <name type="scientific">Tanacetum coccineum</name>
    <dbReference type="NCBI Taxonomy" id="301880"/>
    <lineage>
        <taxon>Eukaryota</taxon>
        <taxon>Viridiplantae</taxon>
        <taxon>Streptophyta</taxon>
        <taxon>Embryophyta</taxon>
        <taxon>Tracheophyta</taxon>
        <taxon>Spermatophyta</taxon>
        <taxon>Magnoliopsida</taxon>
        <taxon>eudicotyledons</taxon>
        <taxon>Gunneridae</taxon>
        <taxon>Pentapetalae</taxon>
        <taxon>asterids</taxon>
        <taxon>campanulids</taxon>
        <taxon>Asterales</taxon>
        <taxon>Asteraceae</taxon>
        <taxon>Asteroideae</taxon>
        <taxon>Anthemideae</taxon>
        <taxon>Anthemidinae</taxon>
        <taxon>Tanacetum</taxon>
    </lineage>
</organism>
<dbReference type="EMBL" id="BQNB010008577">
    <property type="protein sequence ID" value="GJS51327.1"/>
    <property type="molecule type" value="Genomic_DNA"/>
</dbReference>
<evidence type="ECO:0000313" key="3">
    <source>
        <dbReference type="Proteomes" id="UP001151760"/>
    </source>
</evidence>
<protein>
    <submittedName>
        <fullName evidence="2">Uncharacterized protein</fullName>
    </submittedName>
</protein>
<gene>
    <name evidence="2" type="ORF">Tco_0624689</name>
</gene>
<sequence>MPVELGSFDVIIGMDWLKKVFLDKRSASRMEDKSEGNRLEDVNIVGIFLRCFRGGEVVRNKFSNVNFGSRSSIWGEGKRTLSVDNKSRSSAVPPNSGFPERSEDFVVYCDESHQRLRLTVWQDTGYLPQLSVIVMEDSPLNFLRDVSKSFVVRILAETACTPSRIDWSDIKAAPMRQSLCRKCRSPICWAEVGEAQLTGPELIQRSQPHPRNTPIPGVPKSSKGCKRHRSDKKSYDDRKRKADGVRSWRQSYGSKVLPWKGVPRYTKSEIWLSPDREEDSKNGSPIALYHWFLGAIWILGNYGGAGPAPGPPDLSGGGPLPLEFHTP</sequence>
<evidence type="ECO:0000256" key="1">
    <source>
        <dbReference type="SAM" id="MobiDB-lite"/>
    </source>
</evidence>
<feature type="region of interest" description="Disordered" evidence="1">
    <location>
        <begin position="201"/>
        <end position="247"/>
    </location>
</feature>
<feature type="compositionally biased region" description="Basic and acidic residues" evidence="1">
    <location>
        <begin position="232"/>
        <end position="246"/>
    </location>
</feature>